<dbReference type="Proteomes" id="UP000054284">
    <property type="component" value="Unassembled WGS sequence"/>
</dbReference>
<accession>W7L886</accession>
<dbReference type="SUPFAM" id="SSF53850">
    <property type="entry name" value="Periplasmic binding protein-like II"/>
    <property type="match status" value="1"/>
</dbReference>
<dbReference type="InterPro" id="IPR024533">
    <property type="entry name" value="DUF3834"/>
</dbReference>
<evidence type="ECO:0000313" key="2">
    <source>
        <dbReference type="Proteomes" id="UP000054284"/>
    </source>
</evidence>
<sequence>MINFPSLIVVMKISTPTGPVAYPLIASTMKRKDFEILFDSRDGDVVLDSSVSLVLDNLRVHYSLISRMLVFHPKIGKRIGVWKMGSASDVIARAVMATKRINAEIVYVEQPDEVFKLLRDGIVDSALVTNVVDGEVVEDLLPFYVPGTCGAHVRRFEEDFLSVYQEGIDLFKEDPEGTSVYVADNLPVLRASTFIERLMGRSALKVEKAKDYSQFESVVKEVAQSIKP</sequence>
<proteinExistence type="predicted"/>
<gene>
    <name evidence="1" type="ORF">ASUL_02834</name>
</gene>
<organism evidence="1 2">
    <name type="scientific">Candidatus Aramenus sulfurataquae</name>
    <dbReference type="NCBI Taxonomy" id="1326980"/>
    <lineage>
        <taxon>Archaea</taxon>
        <taxon>Thermoproteota</taxon>
        <taxon>Thermoprotei</taxon>
        <taxon>Sulfolobales</taxon>
        <taxon>Sulfolobaceae</taxon>
        <taxon>Candidatus Aramenus</taxon>
    </lineage>
</organism>
<protein>
    <submittedName>
        <fullName evidence="1">Uncharacterized protein</fullName>
    </submittedName>
</protein>
<dbReference type="EMBL" id="ASRH01000002">
    <property type="protein sequence ID" value="EWG07944.1"/>
    <property type="molecule type" value="Genomic_DNA"/>
</dbReference>
<evidence type="ECO:0000313" key="1">
    <source>
        <dbReference type="EMBL" id="EWG07944.1"/>
    </source>
</evidence>
<keyword evidence="2" id="KW-1185">Reference proteome</keyword>
<dbReference type="Gene3D" id="3.40.190.200">
    <property type="match status" value="1"/>
</dbReference>
<comment type="caution">
    <text evidence="1">The sequence shown here is derived from an EMBL/GenBank/DDBJ whole genome shotgun (WGS) entry which is preliminary data.</text>
</comment>
<name>W7L886_9CREN</name>
<dbReference type="Pfam" id="PF12916">
    <property type="entry name" value="DUF3834"/>
    <property type="match status" value="1"/>
</dbReference>
<reference evidence="1 2" key="1">
    <citation type="journal article" date="2014" name="Genome Announc.">
        <title>Draft Genome Sequence of the Sulfolobales Archaeon AZ1, Obtained through Metagenomic Analysis of a Mexican Hot Spring.</title>
        <authorList>
            <person name="Servin-Garciduenas L.E."/>
            <person name="Martinez-Romero E."/>
        </authorList>
    </citation>
    <scope>NUCLEOTIDE SEQUENCE [LARGE SCALE GENOMIC DNA]</scope>
    <source>
        <strain evidence="1">AZ1-illumnia</strain>
    </source>
</reference>
<dbReference type="AlphaFoldDB" id="W7L886"/>